<name>A0A328P080_9GAMM</name>
<dbReference type="InterPro" id="IPR010282">
    <property type="entry name" value="Uncharacterised_HutD/Ves"/>
</dbReference>
<keyword evidence="2" id="KW-1185">Reference proteome</keyword>
<dbReference type="OrthoDB" id="9800082at2"/>
<dbReference type="Proteomes" id="UP000248926">
    <property type="component" value="Unassembled WGS sequence"/>
</dbReference>
<evidence type="ECO:0000313" key="2">
    <source>
        <dbReference type="Proteomes" id="UP000248926"/>
    </source>
</evidence>
<evidence type="ECO:0008006" key="3">
    <source>
        <dbReference type="Google" id="ProtNLM"/>
    </source>
</evidence>
<dbReference type="SUPFAM" id="SSF51182">
    <property type="entry name" value="RmlC-like cupins"/>
    <property type="match status" value="1"/>
</dbReference>
<protein>
    <recommendedName>
        <fullName evidence="3">HutD family protein</fullName>
    </recommendedName>
</protein>
<accession>A0A328P080</accession>
<comment type="caution">
    <text evidence="1">The sequence shown here is derived from an EMBL/GenBank/DDBJ whole genome shotgun (WGS) entry which is preliminary data.</text>
</comment>
<organism evidence="1 2">
    <name type="scientific">Dyella jiangningensis</name>
    <dbReference type="NCBI Taxonomy" id="1379159"/>
    <lineage>
        <taxon>Bacteria</taxon>
        <taxon>Pseudomonadati</taxon>
        <taxon>Pseudomonadota</taxon>
        <taxon>Gammaproteobacteria</taxon>
        <taxon>Lysobacterales</taxon>
        <taxon>Rhodanobacteraceae</taxon>
        <taxon>Dyella</taxon>
    </lineage>
</organism>
<dbReference type="Gene3D" id="2.60.120.10">
    <property type="entry name" value="Jelly Rolls"/>
    <property type="match status" value="1"/>
</dbReference>
<dbReference type="RefSeq" id="WP_111983933.1">
    <property type="nucleotide sequence ID" value="NZ_NFZS01000004.1"/>
</dbReference>
<gene>
    <name evidence="1" type="ORF">CA260_15400</name>
</gene>
<dbReference type="Pfam" id="PF05962">
    <property type="entry name" value="HutD"/>
    <property type="match status" value="1"/>
</dbReference>
<dbReference type="AlphaFoldDB" id="A0A328P080"/>
<proteinExistence type="predicted"/>
<evidence type="ECO:0000313" key="1">
    <source>
        <dbReference type="EMBL" id="RAO75459.1"/>
    </source>
</evidence>
<sequence length="189" mass="20951">MSQLNRLPSETLQARPCADGGVTITEVASSSPGDDWQWQLTLVDIGRDVEFPSHTDIRRQFVPLDAAVSATFPDGRTLHLKRFDVAHFDRTNAPEGCHPESPTRAFSLKLRNDTQGELIVRPLNGTMVLLAPGGWRWFVLLLSGQAKVVADHRTHDLLQNDMLWIDPIPGHPVRIEGGGEIVLARLPIL</sequence>
<dbReference type="InterPro" id="IPR011051">
    <property type="entry name" value="RmlC_Cupin_sf"/>
</dbReference>
<dbReference type="InterPro" id="IPR014710">
    <property type="entry name" value="RmlC-like_jellyroll"/>
</dbReference>
<dbReference type="EMBL" id="NFZS01000004">
    <property type="protein sequence ID" value="RAO75459.1"/>
    <property type="molecule type" value="Genomic_DNA"/>
</dbReference>
<reference evidence="1 2" key="1">
    <citation type="journal article" date="2018" name="Genet. Mol. Biol.">
        <title>The genome sequence of Dyella jiangningensis FCAV SCS01 from a lignocellulose-decomposing microbial consortium metagenome reveals potential for biotechnological applications.</title>
        <authorList>
            <person name="Desiderato J.G."/>
            <person name="Alvarenga D.O."/>
            <person name="Constancio M.T.L."/>
            <person name="Alves L.M.C."/>
            <person name="Varani A.M."/>
        </authorList>
    </citation>
    <scope>NUCLEOTIDE SEQUENCE [LARGE SCALE GENOMIC DNA]</scope>
    <source>
        <strain evidence="1 2">FCAV SCS01</strain>
    </source>
</reference>